<evidence type="ECO:0000313" key="4">
    <source>
        <dbReference type="EMBL" id="HEN15225.1"/>
    </source>
</evidence>
<evidence type="ECO:0000256" key="2">
    <source>
        <dbReference type="PIRNR" id="PIRNR006276"/>
    </source>
</evidence>
<dbReference type="Gene3D" id="3.40.50.620">
    <property type="entry name" value="HUPs"/>
    <property type="match status" value="1"/>
</dbReference>
<dbReference type="GO" id="GO:0005737">
    <property type="term" value="C:cytoplasm"/>
    <property type="evidence" value="ECO:0007669"/>
    <property type="project" value="UniProtKB-SubCell"/>
</dbReference>
<dbReference type="CDD" id="cd00293">
    <property type="entry name" value="USP-like"/>
    <property type="match status" value="1"/>
</dbReference>
<dbReference type="InterPro" id="IPR014729">
    <property type="entry name" value="Rossmann-like_a/b/a_fold"/>
</dbReference>
<sequence length="152" mass="16222">MFRIQTILLPTDFSTAAEQAIDVARSLARDHQAKVILLHVITPPPVREVVLPESDLDGLKNAAQGQLVALATRFPEVPVEPRALVGADGAAIVEVARDCHADLIVMGTHGRSGLSRLLLGSTSEYVLRHAPCPVLTIKPGAEQHLPQEPPGP</sequence>
<comment type="similarity">
    <text evidence="1 2">Belongs to the universal stress protein A family.</text>
</comment>
<dbReference type="PANTHER" id="PTHR46268:SF6">
    <property type="entry name" value="UNIVERSAL STRESS PROTEIN UP12"/>
    <property type="match status" value="1"/>
</dbReference>
<comment type="caution">
    <text evidence="4">The sequence shown here is derived from an EMBL/GenBank/DDBJ whole genome shotgun (WGS) entry which is preliminary data.</text>
</comment>
<dbReference type="InterPro" id="IPR006016">
    <property type="entry name" value="UspA"/>
</dbReference>
<proteinExistence type="inferred from homology"/>
<dbReference type="Pfam" id="PF00582">
    <property type="entry name" value="Usp"/>
    <property type="match status" value="1"/>
</dbReference>
<evidence type="ECO:0000256" key="1">
    <source>
        <dbReference type="ARBA" id="ARBA00008791"/>
    </source>
</evidence>
<protein>
    <recommendedName>
        <fullName evidence="2">Universal stress protein</fullName>
    </recommendedName>
</protein>
<dbReference type="PRINTS" id="PR01438">
    <property type="entry name" value="UNVRSLSTRESS"/>
</dbReference>
<gene>
    <name evidence="4" type="ORF">ENQ76_07135</name>
</gene>
<dbReference type="InterPro" id="IPR006015">
    <property type="entry name" value="Universal_stress_UspA"/>
</dbReference>
<dbReference type="EMBL" id="DSOK01000204">
    <property type="protein sequence ID" value="HEN15225.1"/>
    <property type="molecule type" value="Genomic_DNA"/>
</dbReference>
<accession>A0A7C2JYV8</accession>
<dbReference type="PIRSF" id="PIRSF006276">
    <property type="entry name" value="UspA"/>
    <property type="match status" value="1"/>
</dbReference>
<feature type="domain" description="UspA" evidence="3">
    <location>
        <begin position="5"/>
        <end position="138"/>
    </location>
</feature>
<comment type="subcellular location">
    <subcellularLocation>
        <location evidence="2">Cytoplasm</location>
    </subcellularLocation>
</comment>
<dbReference type="SUPFAM" id="SSF52402">
    <property type="entry name" value="Adenine nucleotide alpha hydrolases-like"/>
    <property type="match status" value="1"/>
</dbReference>
<dbReference type="PANTHER" id="PTHR46268">
    <property type="entry name" value="STRESS RESPONSE PROTEIN NHAX"/>
    <property type="match status" value="1"/>
</dbReference>
<evidence type="ECO:0000259" key="3">
    <source>
        <dbReference type="Pfam" id="PF00582"/>
    </source>
</evidence>
<keyword evidence="2" id="KW-0963">Cytoplasm</keyword>
<dbReference type="AlphaFoldDB" id="A0A7C2JYV8"/>
<reference evidence="4" key="1">
    <citation type="journal article" date="2020" name="mSystems">
        <title>Genome- and Community-Level Interaction Insights into Carbon Utilization and Element Cycling Functions of Hydrothermarchaeota in Hydrothermal Sediment.</title>
        <authorList>
            <person name="Zhou Z."/>
            <person name="Liu Y."/>
            <person name="Xu W."/>
            <person name="Pan J."/>
            <person name="Luo Z.H."/>
            <person name="Li M."/>
        </authorList>
    </citation>
    <scope>NUCLEOTIDE SEQUENCE [LARGE SCALE GENOMIC DNA]</scope>
    <source>
        <strain evidence="4">SpSt-339</strain>
    </source>
</reference>
<name>A0A7C2JYV8_9PLAN</name>
<organism evidence="4">
    <name type="scientific">Schlesneria paludicola</name>
    <dbReference type="NCBI Taxonomy" id="360056"/>
    <lineage>
        <taxon>Bacteria</taxon>
        <taxon>Pseudomonadati</taxon>
        <taxon>Planctomycetota</taxon>
        <taxon>Planctomycetia</taxon>
        <taxon>Planctomycetales</taxon>
        <taxon>Planctomycetaceae</taxon>
        <taxon>Schlesneria</taxon>
    </lineage>
</organism>